<proteinExistence type="predicted"/>
<evidence type="ECO:0000313" key="2">
    <source>
        <dbReference type="Proteomes" id="UP000229554"/>
    </source>
</evidence>
<evidence type="ECO:0000313" key="1">
    <source>
        <dbReference type="EMBL" id="PJE62833.1"/>
    </source>
</evidence>
<organism evidence="1 2">
    <name type="scientific">Candidatus Roizmanbacteria bacterium CG10_big_fil_rev_8_21_14_0_10_39_6</name>
    <dbReference type="NCBI Taxonomy" id="1974853"/>
    <lineage>
        <taxon>Bacteria</taxon>
        <taxon>Candidatus Roizmaniibacteriota</taxon>
    </lineage>
</organism>
<name>A0A2M8KSE8_9BACT</name>
<dbReference type="AlphaFoldDB" id="A0A2M8KSE8"/>
<reference evidence="2" key="1">
    <citation type="submission" date="2017-09" db="EMBL/GenBank/DDBJ databases">
        <title>Depth-based differentiation of microbial function through sediment-hosted aquifers and enrichment of novel symbionts in the deep terrestrial subsurface.</title>
        <authorList>
            <person name="Probst A.J."/>
            <person name="Ladd B."/>
            <person name="Jarett J.K."/>
            <person name="Geller-Mcgrath D.E."/>
            <person name="Sieber C.M.K."/>
            <person name="Emerson J.B."/>
            <person name="Anantharaman K."/>
            <person name="Thomas B.C."/>
            <person name="Malmstrom R."/>
            <person name="Stieglmeier M."/>
            <person name="Klingl A."/>
            <person name="Woyke T."/>
            <person name="Ryan C.M."/>
            <person name="Banfield J.F."/>
        </authorList>
    </citation>
    <scope>NUCLEOTIDE SEQUENCE [LARGE SCALE GENOMIC DNA]</scope>
</reference>
<sequence>MEDDRFPANFRDTSRCEHEEYYGFMADPSAKRDTYESRLVGVLAAGRNRCAYLSSPELLTRVGIDVYELLSNMRLLEMSIDYDPIRIDLANRSRGTAIPIEIRSLMGKLRFGLIARAQDSLTTALIMQSQNIFASQAHYLGLFRERIEEGLGIKLDSACNAFTLSQGEIDFDRYADLIRTDPVIASMRGLVDREYEGVIRLRYSADIDGVFNYGFDLALGLLEPAMLYALAGIKDVETLVTDGITIPKGNLYMAYQASRLMRPKVTNTDTI</sequence>
<protein>
    <submittedName>
        <fullName evidence="1">Uncharacterized protein</fullName>
    </submittedName>
</protein>
<dbReference type="Proteomes" id="UP000229554">
    <property type="component" value="Unassembled WGS sequence"/>
</dbReference>
<dbReference type="EMBL" id="PFED01000120">
    <property type="protein sequence ID" value="PJE62833.1"/>
    <property type="molecule type" value="Genomic_DNA"/>
</dbReference>
<accession>A0A2M8KSE8</accession>
<gene>
    <name evidence="1" type="ORF">COU88_02945</name>
</gene>
<comment type="caution">
    <text evidence="1">The sequence shown here is derived from an EMBL/GenBank/DDBJ whole genome shotgun (WGS) entry which is preliminary data.</text>
</comment>